<evidence type="ECO:0000256" key="4">
    <source>
        <dbReference type="ARBA" id="ARBA00023136"/>
    </source>
</evidence>
<sequence length="563" mass="62204">MENRNQLPTIALMLEPKQTQQKLETDKTTTSPLFHPCSMRLHMLLMMCACVYCGTYMKANLGVGVVCMINKTALTVHELPTVHLQNISQIHPIYSEQDVEVQRLAECRIHQQPSITSFMKSSTDKEVGQESGHDGPFKWTSMEQSQLFSSLFYGNMITIGFSGWLADSYSPKALLTFAICTYSLLNLLTPWLASANYFVYVAARFIMGLGDGLIFPVVASMVARWFPAYEKSTAAAIYSSGLQLAATVGVIVSTRLCTFDWILANGWPNIFYYGGVCGVIWLILWVALASNSPYENRYINEKEKLFLKNQLSSMPSGSAKKYLFSKGIPWKSMILSPATQSVILCQFSFNFSNTLLQSFTPLYFRDVLLLDLNSDGVYTATPFVTQLVFKLIFALLADHLKKSGRLGGTAACKILQTLSGGGAALTLFLMAFFVNCETPMLSLLLLAVFGMCFAGSVAGAFTSALCIAPPFTGTISSLSLLSGAFGNIAITLLVGYVKQKSSHYEWKLIFSIAASVNLLTGIFFLIFGTAEVQPWAMKDSYQKENMKPQIITTTLPKKKDEIF</sequence>
<feature type="transmembrane region" description="Helical" evidence="5">
    <location>
        <begin position="244"/>
        <end position="264"/>
    </location>
</feature>
<protein>
    <submittedName>
        <fullName evidence="8">Major facilitator superfamily (MFS) profile domain-containing protein</fullName>
    </submittedName>
</protein>
<feature type="transmembrane region" description="Helical" evidence="5">
    <location>
        <begin position="198"/>
        <end position="223"/>
    </location>
</feature>
<evidence type="ECO:0000256" key="5">
    <source>
        <dbReference type="SAM" id="Phobius"/>
    </source>
</evidence>
<dbReference type="AlphaFoldDB" id="A0A915CVX9"/>
<dbReference type="InterPro" id="IPR036259">
    <property type="entry name" value="MFS_trans_sf"/>
</dbReference>
<dbReference type="InterPro" id="IPR011701">
    <property type="entry name" value="MFS"/>
</dbReference>
<evidence type="ECO:0000259" key="6">
    <source>
        <dbReference type="PROSITE" id="PS50850"/>
    </source>
</evidence>
<dbReference type="Pfam" id="PF07690">
    <property type="entry name" value="MFS_1"/>
    <property type="match status" value="1"/>
</dbReference>
<keyword evidence="3 5" id="KW-1133">Transmembrane helix</keyword>
<evidence type="ECO:0000313" key="7">
    <source>
        <dbReference type="Proteomes" id="UP000887574"/>
    </source>
</evidence>
<dbReference type="SUPFAM" id="SSF103473">
    <property type="entry name" value="MFS general substrate transporter"/>
    <property type="match status" value="1"/>
</dbReference>
<evidence type="ECO:0000256" key="3">
    <source>
        <dbReference type="ARBA" id="ARBA00022989"/>
    </source>
</evidence>
<evidence type="ECO:0000256" key="1">
    <source>
        <dbReference type="ARBA" id="ARBA00004141"/>
    </source>
</evidence>
<keyword evidence="2 5" id="KW-0812">Transmembrane</keyword>
<dbReference type="GO" id="GO:0016020">
    <property type="term" value="C:membrane"/>
    <property type="evidence" value="ECO:0007669"/>
    <property type="project" value="UniProtKB-SubCell"/>
</dbReference>
<feature type="transmembrane region" description="Helical" evidence="5">
    <location>
        <begin position="508"/>
        <end position="528"/>
    </location>
</feature>
<dbReference type="InterPro" id="IPR020846">
    <property type="entry name" value="MFS_dom"/>
</dbReference>
<proteinExistence type="predicted"/>
<feature type="transmembrane region" description="Helical" evidence="5">
    <location>
        <begin position="270"/>
        <end position="288"/>
    </location>
</feature>
<dbReference type="GO" id="GO:0006820">
    <property type="term" value="P:monoatomic anion transport"/>
    <property type="evidence" value="ECO:0007669"/>
    <property type="project" value="TreeGrafter"/>
</dbReference>
<comment type="subcellular location">
    <subcellularLocation>
        <location evidence="1">Membrane</location>
        <topology evidence="1">Multi-pass membrane protein</topology>
    </subcellularLocation>
</comment>
<dbReference type="PROSITE" id="PS50850">
    <property type="entry name" value="MFS"/>
    <property type="match status" value="1"/>
</dbReference>
<feature type="transmembrane region" description="Helical" evidence="5">
    <location>
        <begin position="417"/>
        <end position="434"/>
    </location>
</feature>
<organism evidence="7 8">
    <name type="scientific">Ditylenchus dipsaci</name>
    <dbReference type="NCBI Taxonomy" id="166011"/>
    <lineage>
        <taxon>Eukaryota</taxon>
        <taxon>Metazoa</taxon>
        <taxon>Ecdysozoa</taxon>
        <taxon>Nematoda</taxon>
        <taxon>Chromadorea</taxon>
        <taxon>Rhabditida</taxon>
        <taxon>Tylenchina</taxon>
        <taxon>Tylenchomorpha</taxon>
        <taxon>Sphaerularioidea</taxon>
        <taxon>Anguinidae</taxon>
        <taxon>Anguininae</taxon>
        <taxon>Ditylenchus</taxon>
    </lineage>
</organism>
<dbReference type="InterPro" id="IPR050382">
    <property type="entry name" value="MFS_Na/Anion_cotransporter"/>
</dbReference>
<dbReference type="Proteomes" id="UP000887574">
    <property type="component" value="Unplaced"/>
</dbReference>
<evidence type="ECO:0000313" key="8">
    <source>
        <dbReference type="WBParaSite" id="jg12733"/>
    </source>
</evidence>
<dbReference type="PANTHER" id="PTHR11662:SF405">
    <property type="entry name" value="PROTEIN CBG12249"/>
    <property type="match status" value="1"/>
</dbReference>
<feature type="transmembrane region" description="Helical" evidence="5">
    <location>
        <begin position="478"/>
        <end position="496"/>
    </location>
</feature>
<feature type="transmembrane region" description="Helical" evidence="5">
    <location>
        <begin position="147"/>
        <end position="166"/>
    </location>
</feature>
<dbReference type="WBParaSite" id="jg12733">
    <property type="protein sequence ID" value="jg12733"/>
    <property type="gene ID" value="jg12733"/>
</dbReference>
<keyword evidence="7" id="KW-1185">Reference proteome</keyword>
<dbReference type="PANTHER" id="PTHR11662">
    <property type="entry name" value="SOLUTE CARRIER FAMILY 17"/>
    <property type="match status" value="1"/>
</dbReference>
<dbReference type="GO" id="GO:0022857">
    <property type="term" value="F:transmembrane transporter activity"/>
    <property type="evidence" value="ECO:0007669"/>
    <property type="project" value="InterPro"/>
</dbReference>
<feature type="transmembrane region" description="Helical" evidence="5">
    <location>
        <begin position="440"/>
        <end position="466"/>
    </location>
</feature>
<evidence type="ECO:0000256" key="2">
    <source>
        <dbReference type="ARBA" id="ARBA00022692"/>
    </source>
</evidence>
<accession>A0A915CVX9</accession>
<dbReference type="FunFam" id="1.20.1250.20:FF:000532">
    <property type="entry name" value="SLC (SoLute Carrier) homolog"/>
    <property type="match status" value="1"/>
</dbReference>
<name>A0A915CVX9_9BILA</name>
<feature type="domain" description="Major facilitator superfamily (MFS) profile" evidence="6">
    <location>
        <begin position="84"/>
        <end position="532"/>
    </location>
</feature>
<keyword evidence="4 5" id="KW-0472">Membrane</keyword>
<dbReference type="Gene3D" id="1.20.1250.20">
    <property type="entry name" value="MFS general substrate transporter like domains"/>
    <property type="match status" value="2"/>
</dbReference>
<feature type="transmembrane region" description="Helical" evidence="5">
    <location>
        <begin position="173"/>
        <end position="192"/>
    </location>
</feature>
<reference evidence="8" key="1">
    <citation type="submission" date="2022-11" db="UniProtKB">
        <authorList>
            <consortium name="WormBaseParasite"/>
        </authorList>
    </citation>
    <scope>IDENTIFICATION</scope>
</reference>